<gene>
    <name evidence="1" type="ORF">UFOVP822_52</name>
</gene>
<accession>A0A6J5P7P6</accession>
<dbReference type="EMBL" id="LR796775">
    <property type="protein sequence ID" value="CAB4165461.1"/>
    <property type="molecule type" value="Genomic_DNA"/>
</dbReference>
<proteinExistence type="predicted"/>
<name>A0A6J5P7P6_9CAUD</name>
<sequence length="120" mass="12428">MPFYAGRLGSISVGGAAQKLTDWSLDYKCDPIETTNFEDEGYASHVYGIRSADISASGPYGGAAGGQPGTGDSVTFLLETGGPSFSIDAVLTSVKIDQSIKDVAKISYTATSTGEFTITV</sequence>
<protein>
    <submittedName>
        <fullName evidence="1">Uncharacterized protein</fullName>
    </submittedName>
</protein>
<organism evidence="1">
    <name type="scientific">uncultured Caudovirales phage</name>
    <dbReference type="NCBI Taxonomy" id="2100421"/>
    <lineage>
        <taxon>Viruses</taxon>
        <taxon>Duplodnaviria</taxon>
        <taxon>Heunggongvirae</taxon>
        <taxon>Uroviricota</taxon>
        <taxon>Caudoviricetes</taxon>
        <taxon>Peduoviridae</taxon>
        <taxon>Maltschvirus</taxon>
        <taxon>Maltschvirus maltsch</taxon>
    </lineage>
</organism>
<reference evidence="1" key="1">
    <citation type="submission" date="2020-04" db="EMBL/GenBank/DDBJ databases">
        <authorList>
            <person name="Chiriac C."/>
            <person name="Salcher M."/>
            <person name="Ghai R."/>
            <person name="Kavagutti S V."/>
        </authorList>
    </citation>
    <scope>NUCLEOTIDE SEQUENCE</scope>
</reference>
<evidence type="ECO:0000313" key="1">
    <source>
        <dbReference type="EMBL" id="CAB4165461.1"/>
    </source>
</evidence>